<keyword evidence="2" id="KW-1185">Reference proteome</keyword>
<gene>
    <name evidence="1" type="primary">Dgri\GH13752</name>
    <name evidence="1" type="ORF">Dgri_GH13752</name>
</gene>
<evidence type="ECO:0000313" key="1">
    <source>
        <dbReference type="EMBL" id="EDV99262.1"/>
    </source>
</evidence>
<accession>B4JQT2</accession>
<sequence>MELDTSIDVDADVNVDATSCYDNNNATTNARCAKMKIMLQSSTLNAQRSTVNSAWSLVTDR</sequence>
<evidence type="ECO:0000313" key="2">
    <source>
        <dbReference type="Proteomes" id="UP000001070"/>
    </source>
</evidence>
<proteinExistence type="predicted"/>
<organism evidence="2">
    <name type="scientific">Drosophila grimshawi</name>
    <name type="common">Hawaiian fruit fly</name>
    <name type="synonym">Idiomyia grimshawi</name>
    <dbReference type="NCBI Taxonomy" id="7222"/>
    <lineage>
        <taxon>Eukaryota</taxon>
        <taxon>Metazoa</taxon>
        <taxon>Ecdysozoa</taxon>
        <taxon>Arthropoda</taxon>
        <taxon>Hexapoda</taxon>
        <taxon>Insecta</taxon>
        <taxon>Pterygota</taxon>
        <taxon>Neoptera</taxon>
        <taxon>Endopterygota</taxon>
        <taxon>Diptera</taxon>
        <taxon>Brachycera</taxon>
        <taxon>Muscomorpha</taxon>
        <taxon>Ephydroidea</taxon>
        <taxon>Drosophilidae</taxon>
        <taxon>Drosophila</taxon>
        <taxon>Hawaiian Drosophila</taxon>
    </lineage>
</organism>
<dbReference type="HOGENOM" id="CLU_2925006_0_0_1"/>
<name>B4JQT2_DROGR</name>
<dbReference type="Proteomes" id="UP000001070">
    <property type="component" value="Unassembled WGS sequence"/>
</dbReference>
<dbReference type="InParanoid" id="B4JQT2"/>
<dbReference type="EMBL" id="CH916372">
    <property type="protein sequence ID" value="EDV99262.1"/>
    <property type="molecule type" value="Genomic_DNA"/>
</dbReference>
<dbReference type="AlphaFoldDB" id="B4JQT2"/>
<reference evidence="1 2" key="1">
    <citation type="journal article" date="2007" name="Nature">
        <title>Evolution of genes and genomes on the Drosophila phylogeny.</title>
        <authorList>
            <consortium name="Drosophila 12 Genomes Consortium"/>
            <person name="Clark A.G."/>
            <person name="Eisen M.B."/>
            <person name="Smith D.R."/>
            <person name="Bergman C.M."/>
            <person name="Oliver B."/>
            <person name="Markow T.A."/>
            <person name="Kaufman T.C."/>
            <person name="Kellis M."/>
            <person name="Gelbart W."/>
            <person name="Iyer V.N."/>
            <person name="Pollard D.A."/>
            <person name="Sackton T.B."/>
            <person name="Larracuente A.M."/>
            <person name="Singh N.D."/>
            <person name="Abad J.P."/>
            <person name="Abt D.N."/>
            <person name="Adryan B."/>
            <person name="Aguade M."/>
            <person name="Akashi H."/>
            <person name="Anderson W.W."/>
            <person name="Aquadro C.F."/>
            <person name="Ardell D.H."/>
            <person name="Arguello R."/>
            <person name="Artieri C.G."/>
            <person name="Barbash D.A."/>
            <person name="Barker D."/>
            <person name="Barsanti P."/>
            <person name="Batterham P."/>
            <person name="Batzoglou S."/>
            <person name="Begun D."/>
            <person name="Bhutkar A."/>
            <person name="Blanco E."/>
            <person name="Bosak S.A."/>
            <person name="Bradley R.K."/>
            <person name="Brand A.D."/>
            <person name="Brent M.R."/>
            <person name="Brooks A.N."/>
            <person name="Brown R.H."/>
            <person name="Butlin R.K."/>
            <person name="Caggese C."/>
            <person name="Calvi B.R."/>
            <person name="Bernardo de Carvalho A."/>
            <person name="Caspi A."/>
            <person name="Castrezana S."/>
            <person name="Celniker S.E."/>
            <person name="Chang J.L."/>
            <person name="Chapple C."/>
            <person name="Chatterji S."/>
            <person name="Chinwalla A."/>
            <person name="Civetta A."/>
            <person name="Clifton S.W."/>
            <person name="Comeron J.M."/>
            <person name="Costello J.C."/>
            <person name="Coyne J.A."/>
            <person name="Daub J."/>
            <person name="David R.G."/>
            <person name="Delcher A.L."/>
            <person name="Delehaunty K."/>
            <person name="Do C.B."/>
            <person name="Ebling H."/>
            <person name="Edwards K."/>
            <person name="Eickbush T."/>
            <person name="Evans J.D."/>
            <person name="Filipski A."/>
            <person name="Findeiss S."/>
            <person name="Freyhult E."/>
            <person name="Fulton L."/>
            <person name="Fulton R."/>
            <person name="Garcia A.C."/>
            <person name="Gardiner A."/>
            <person name="Garfield D.A."/>
            <person name="Garvin B.E."/>
            <person name="Gibson G."/>
            <person name="Gilbert D."/>
            <person name="Gnerre S."/>
            <person name="Godfrey J."/>
            <person name="Good R."/>
            <person name="Gotea V."/>
            <person name="Gravely B."/>
            <person name="Greenberg A.J."/>
            <person name="Griffiths-Jones S."/>
            <person name="Gross S."/>
            <person name="Guigo R."/>
            <person name="Gustafson E.A."/>
            <person name="Haerty W."/>
            <person name="Hahn M.W."/>
            <person name="Halligan D.L."/>
            <person name="Halpern A.L."/>
            <person name="Halter G.M."/>
            <person name="Han M.V."/>
            <person name="Heger A."/>
            <person name="Hillier L."/>
            <person name="Hinrichs A.S."/>
            <person name="Holmes I."/>
            <person name="Hoskins R.A."/>
            <person name="Hubisz M.J."/>
            <person name="Hultmark D."/>
            <person name="Huntley M.A."/>
            <person name="Jaffe D.B."/>
            <person name="Jagadeeshan S."/>
            <person name="Jeck W.R."/>
            <person name="Johnson J."/>
            <person name="Jones C.D."/>
            <person name="Jordan W.C."/>
            <person name="Karpen G.H."/>
            <person name="Kataoka E."/>
            <person name="Keightley P.D."/>
            <person name="Kheradpour P."/>
            <person name="Kirkness E.F."/>
            <person name="Koerich L.B."/>
            <person name="Kristiansen K."/>
            <person name="Kudrna D."/>
            <person name="Kulathinal R.J."/>
            <person name="Kumar S."/>
            <person name="Kwok R."/>
            <person name="Lander E."/>
            <person name="Langley C.H."/>
            <person name="Lapoint R."/>
            <person name="Lazzaro B.P."/>
            <person name="Lee S.J."/>
            <person name="Levesque L."/>
            <person name="Li R."/>
            <person name="Lin C.F."/>
            <person name="Lin M.F."/>
            <person name="Lindblad-Toh K."/>
            <person name="Llopart A."/>
            <person name="Long M."/>
            <person name="Low L."/>
            <person name="Lozovsky E."/>
            <person name="Lu J."/>
            <person name="Luo M."/>
            <person name="Machado C.A."/>
            <person name="Makalowski W."/>
            <person name="Marzo M."/>
            <person name="Matsuda M."/>
            <person name="Matzkin L."/>
            <person name="McAllister B."/>
            <person name="McBride C.S."/>
            <person name="McKernan B."/>
            <person name="McKernan K."/>
            <person name="Mendez-Lago M."/>
            <person name="Minx P."/>
            <person name="Mollenhauer M.U."/>
            <person name="Montooth K."/>
            <person name="Mount S.M."/>
            <person name="Mu X."/>
            <person name="Myers E."/>
            <person name="Negre B."/>
            <person name="Newfeld S."/>
            <person name="Nielsen R."/>
            <person name="Noor M.A."/>
            <person name="O'Grady P."/>
            <person name="Pachter L."/>
            <person name="Papaceit M."/>
            <person name="Parisi M.J."/>
            <person name="Parisi M."/>
            <person name="Parts L."/>
            <person name="Pedersen J.S."/>
            <person name="Pesole G."/>
            <person name="Phillippy A.M."/>
            <person name="Ponting C.P."/>
            <person name="Pop M."/>
            <person name="Porcelli D."/>
            <person name="Powell J.R."/>
            <person name="Prohaska S."/>
            <person name="Pruitt K."/>
            <person name="Puig M."/>
            <person name="Quesneville H."/>
            <person name="Ram K.R."/>
            <person name="Rand D."/>
            <person name="Rasmussen M.D."/>
            <person name="Reed L.K."/>
            <person name="Reenan R."/>
            <person name="Reily A."/>
            <person name="Remington K.A."/>
            <person name="Rieger T.T."/>
            <person name="Ritchie M.G."/>
            <person name="Robin C."/>
            <person name="Rogers Y.H."/>
            <person name="Rohde C."/>
            <person name="Rozas J."/>
            <person name="Rubenfield M.J."/>
            <person name="Ruiz A."/>
            <person name="Russo S."/>
            <person name="Salzberg S.L."/>
            <person name="Sanchez-Gracia A."/>
            <person name="Saranga D.J."/>
            <person name="Sato H."/>
            <person name="Schaeffer S.W."/>
            <person name="Schatz M.C."/>
            <person name="Schlenke T."/>
            <person name="Schwartz R."/>
            <person name="Segarra C."/>
            <person name="Singh R.S."/>
            <person name="Sirot L."/>
            <person name="Sirota M."/>
            <person name="Sisneros N.B."/>
            <person name="Smith C.D."/>
            <person name="Smith T.F."/>
            <person name="Spieth J."/>
            <person name="Stage D.E."/>
            <person name="Stark A."/>
            <person name="Stephan W."/>
            <person name="Strausberg R.L."/>
            <person name="Strempel S."/>
            <person name="Sturgill D."/>
            <person name="Sutton G."/>
            <person name="Sutton G.G."/>
            <person name="Tao W."/>
            <person name="Teichmann S."/>
            <person name="Tobari Y.N."/>
            <person name="Tomimura Y."/>
            <person name="Tsolas J.M."/>
            <person name="Valente V.L."/>
            <person name="Venter E."/>
            <person name="Venter J.C."/>
            <person name="Vicario S."/>
            <person name="Vieira F.G."/>
            <person name="Vilella A.J."/>
            <person name="Villasante A."/>
            <person name="Walenz B."/>
            <person name="Wang J."/>
            <person name="Wasserman M."/>
            <person name="Watts T."/>
            <person name="Wilson D."/>
            <person name="Wilson R.K."/>
            <person name="Wing R.A."/>
            <person name="Wolfner M.F."/>
            <person name="Wong A."/>
            <person name="Wong G.K."/>
            <person name="Wu C.I."/>
            <person name="Wu G."/>
            <person name="Yamamoto D."/>
            <person name="Yang H.P."/>
            <person name="Yang S.P."/>
            <person name="Yorke J.A."/>
            <person name="Yoshida K."/>
            <person name="Zdobnov E."/>
            <person name="Zhang P."/>
            <person name="Zhang Y."/>
            <person name="Zimin A.V."/>
            <person name="Baldwin J."/>
            <person name="Abdouelleil A."/>
            <person name="Abdulkadir J."/>
            <person name="Abebe A."/>
            <person name="Abera B."/>
            <person name="Abreu J."/>
            <person name="Acer S.C."/>
            <person name="Aftuck L."/>
            <person name="Alexander A."/>
            <person name="An P."/>
            <person name="Anderson E."/>
            <person name="Anderson S."/>
            <person name="Arachi H."/>
            <person name="Azer M."/>
            <person name="Bachantsang P."/>
            <person name="Barry A."/>
            <person name="Bayul T."/>
            <person name="Berlin A."/>
            <person name="Bessette D."/>
            <person name="Bloom T."/>
            <person name="Blye J."/>
            <person name="Boguslavskiy L."/>
            <person name="Bonnet C."/>
            <person name="Boukhgalter B."/>
            <person name="Bourzgui I."/>
            <person name="Brown A."/>
            <person name="Cahill P."/>
            <person name="Channer S."/>
            <person name="Cheshatsang Y."/>
            <person name="Chuda L."/>
            <person name="Citroen M."/>
            <person name="Collymore A."/>
            <person name="Cooke P."/>
            <person name="Costello M."/>
            <person name="D'Aco K."/>
            <person name="Daza R."/>
            <person name="De Haan G."/>
            <person name="DeGray S."/>
            <person name="DeMaso C."/>
            <person name="Dhargay N."/>
            <person name="Dooley K."/>
            <person name="Dooley E."/>
            <person name="Doricent M."/>
            <person name="Dorje P."/>
            <person name="Dorjee K."/>
            <person name="Dupes A."/>
            <person name="Elong R."/>
            <person name="Falk J."/>
            <person name="Farina A."/>
            <person name="Faro S."/>
            <person name="Ferguson D."/>
            <person name="Fisher S."/>
            <person name="Foley C.D."/>
            <person name="Franke A."/>
            <person name="Friedrich D."/>
            <person name="Gadbois L."/>
            <person name="Gearin G."/>
            <person name="Gearin C.R."/>
            <person name="Giannoukos G."/>
            <person name="Goode T."/>
            <person name="Graham J."/>
            <person name="Grandbois E."/>
            <person name="Grewal S."/>
            <person name="Gyaltsen K."/>
            <person name="Hafez N."/>
            <person name="Hagos B."/>
            <person name="Hall J."/>
            <person name="Henson C."/>
            <person name="Hollinger A."/>
            <person name="Honan T."/>
            <person name="Huard M.D."/>
            <person name="Hughes L."/>
            <person name="Hurhula B."/>
            <person name="Husby M.E."/>
            <person name="Kamat A."/>
            <person name="Kanga B."/>
            <person name="Kashin S."/>
            <person name="Khazanovich D."/>
            <person name="Kisner P."/>
            <person name="Lance K."/>
            <person name="Lara M."/>
            <person name="Lee W."/>
            <person name="Lennon N."/>
            <person name="Letendre F."/>
            <person name="LeVine R."/>
            <person name="Lipovsky A."/>
            <person name="Liu X."/>
            <person name="Liu J."/>
            <person name="Liu S."/>
            <person name="Lokyitsang T."/>
            <person name="Lokyitsang Y."/>
            <person name="Lubonja R."/>
            <person name="Lui A."/>
            <person name="MacDonald P."/>
            <person name="Magnisalis V."/>
            <person name="Maru K."/>
            <person name="Matthews C."/>
            <person name="McCusker W."/>
            <person name="McDonough S."/>
            <person name="Mehta T."/>
            <person name="Meldrim J."/>
            <person name="Meneus L."/>
            <person name="Mihai O."/>
            <person name="Mihalev A."/>
            <person name="Mihova T."/>
            <person name="Mittelman R."/>
            <person name="Mlenga V."/>
            <person name="Montmayeur A."/>
            <person name="Mulrain L."/>
            <person name="Navidi A."/>
            <person name="Naylor J."/>
            <person name="Negash T."/>
            <person name="Nguyen T."/>
            <person name="Nguyen N."/>
            <person name="Nicol R."/>
            <person name="Norbu C."/>
            <person name="Norbu N."/>
            <person name="Novod N."/>
            <person name="O'Neill B."/>
            <person name="Osman S."/>
            <person name="Markiewicz E."/>
            <person name="Oyono O.L."/>
            <person name="Patti C."/>
            <person name="Phunkhang P."/>
            <person name="Pierre F."/>
            <person name="Priest M."/>
            <person name="Raghuraman S."/>
            <person name="Rege F."/>
            <person name="Reyes R."/>
            <person name="Rise C."/>
            <person name="Rogov P."/>
            <person name="Ross K."/>
            <person name="Ryan E."/>
            <person name="Settipalli S."/>
            <person name="Shea T."/>
            <person name="Sherpa N."/>
            <person name="Shi L."/>
            <person name="Shih D."/>
            <person name="Sparrow T."/>
            <person name="Spaulding J."/>
            <person name="Stalker J."/>
            <person name="Stange-Thomann N."/>
            <person name="Stavropoulos S."/>
            <person name="Stone C."/>
            <person name="Strader C."/>
            <person name="Tesfaye S."/>
            <person name="Thomson T."/>
            <person name="Thoulutsang Y."/>
            <person name="Thoulutsang D."/>
            <person name="Topham K."/>
            <person name="Topping I."/>
            <person name="Tsamla T."/>
            <person name="Vassiliev H."/>
            <person name="Vo A."/>
            <person name="Wangchuk T."/>
            <person name="Wangdi T."/>
            <person name="Weiand M."/>
            <person name="Wilkinson J."/>
            <person name="Wilson A."/>
            <person name="Yadav S."/>
            <person name="Young G."/>
            <person name="Yu Q."/>
            <person name="Zembek L."/>
            <person name="Zhong D."/>
            <person name="Zimmer A."/>
            <person name="Zwirko Z."/>
            <person name="Jaffe D.B."/>
            <person name="Alvarez P."/>
            <person name="Brockman W."/>
            <person name="Butler J."/>
            <person name="Chin C."/>
            <person name="Gnerre S."/>
            <person name="Grabherr M."/>
            <person name="Kleber M."/>
            <person name="Mauceli E."/>
            <person name="MacCallum I."/>
        </authorList>
    </citation>
    <scope>NUCLEOTIDE SEQUENCE [LARGE SCALE GENOMIC DNA]</scope>
    <source>
        <strain evidence="2">Tucson 15287-2541.00</strain>
    </source>
</reference>
<protein>
    <submittedName>
        <fullName evidence="1">GH13752</fullName>
    </submittedName>
</protein>